<proteinExistence type="predicted"/>
<sequence>MHRMMDRLRGDEHGASAVLVGLMLVVLIGFGAIAVDVGAMYSERAQLQNSADAGALAAAQYCAKHSNCASATDKTGARAAALSVTGGNLIGPAPTVGALSYTSDTVTVPAATLAMKHPLAAAIGMAQSDVGAGATAKWVPGTKGPVVPWAIGHCSIPTSGSGTNAWIPIDNVTCPGFATGGFGWLDDGTASCSKDVALYEFVTITTGNTGKCSVSDQELAEAVTQLGCNLGSLPSSLKSNAEKLFACLVGKTIYVPVYNTASACAPATPPAGKTYCIDKFAVFEVSGIHVKDNGSDQVDYCAPKSTPFYDVKCEDKKDPTKPKDWGSLAFFGRFIEYTTVNPNWFIGPTVPKTTLVN</sequence>
<protein>
    <recommendedName>
        <fullName evidence="1">Putative Flp pilus-assembly TadG-like N-terminal domain-containing protein</fullName>
    </recommendedName>
</protein>
<feature type="domain" description="Putative Flp pilus-assembly TadG-like N-terminal" evidence="1">
    <location>
        <begin position="14"/>
        <end position="60"/>
    </location>
</feature>
<comment type="caution">
    <text evidence="2">The sequence shown here is derived from an EMBL/GenBank/DDBJ whole genome shotgun (WGS) entry which is preliminary data.</text>
</comment>
<dbReference type="EMBL" id="SDPO01000002">
    <property type="protein sequence ID" value="RXZ49024.1"/>
    <property type="molecule type" value="Genomic_DNA"/>
</dbReference>
<reference evidence="2 3" key="1">
    <citation type="submission" date="2019-01" db="EMBL/GenBank/DDBJ databases">
        <authorList>
            <person name="Li J."/>
        </authorList>
    </citation>
    <scope>NUCLEOTIDE SEQUENCE [LARGE SCALE GENOMIC DNA]</scope>
    <source>
        <strain evidence="2 3">CCUG 35506</strain>
    </source>
</reference>
<name>A0A4Q2JPP1_9MICO</name>
<dbReference type="Pfam" id="PF13400">
    <property type="entry name" value="Tad"/>
    <property type="match status" value="1"/>
</dbReference>
<dbReference type="InterPro" id="IPR028087">
    <property type="entry name" value="Tad_N"/>
</dbReference>
<keyword evidence="3" id="KW-1185">Reference proteome</keyword>
<gene>
    <name evidence="2" type="ORF">ESP57_08690</name>
</gene>
<dbReference type="OrthoDB" id="5187898at2"/>
<accession>A0A4Q2JPP1</accession>
<organism evidence="2 3">
    <name type="scientific">Agromyces fucosus</name>
    <dbReference type="NCBI Taxonomy" id="41985"/>
    <lineage>
        <taxon>Bacteria</taxon>
        <taxon>Bacillati</taxon>
        <taxon>Actinomycetota</taxon>
        <taxon>Actinomycetes</taxon>
        <taxon>Micrococcales</taxon>
        <taxon>Microbacteriaceae</taxon>
        <taxon>Agromyces</taxon>
    </lineage>
</organism>
<evidence type="ECO:0000259" key="1">
    <source>
        <dbReference type="Pfam" id="PF13400"/>
    </source>
</evidence>
<evidence type="ECO:0000313" key="2">
    <source>
        <dbReference type="EMBL" id="RXZ49024.1"/>
    </source>
</evidence>
<evidence type="ECO:0000313" key="3">
    <source>
        <dbReference type="Proteomes" id="UP000292935"/>
    </source>
</evidence>
<dbReference type="AlphaFoldDB" id="A0A4Q2JPP1"/>
<dbReference type="Proteomes" id="UP000292935">
    <property type="component" value="Unassembled WGS sequence"/>
</dbReference>